<evidence type="ECO:0000256" key="1">
    <source>
        <dbReference type="ARBA" id="ARBA00022741"/>
    </source>
</evidence>
<comment type="function">
    <text evidence="3">Reduces the stability of FtsZ polymers in the presence of ATP.</text>
</comment>
<dbReference type="GO" id="GO:0005737">
    <property type="term" value="C:cytoplasm"/>
    <property type="evidence" value="ECO:0007669"/>
    <property type="project" value="UniProtKB-SubCell"/>
</dbReference>
<dbReference type="Pfam" id="PF03969">
    <property type="entry name" value="AFG1_ATPase"/>
    <property type="match status" value="1"/>
</dbReference>
<organism evidence="4 5">
    <name type="scientific">SAR86 cluster bacterium</name>
    <dbReference type="NCBI Taxonomy" id="2030880"/>
    <lineage>
        <taxon>Bacteria</taxon>
        <taxon>Pseudomonadati</taxon>
        <taxon>Pseudomonadota</taxon>
        <taxon>Gammaproteobacteria</taxon>
        <taxon>SAR86 cluster</taxon>
    </lineage>
</organism>
<dbReference type="NCBIfam" id="NF040713">
    <property type="entry name" value="ZapE"/>
    <property type="match status" value="1"/>
</dbReference>
<dbReference type="PANTHER" id="PTHR12169:SF6">
    <property type="entry name" value="AFG1-LIKE ATPASE"/>
    <property type="match status" value="1"/>
</dbReference>
<keyword evidence="3" id="KW-0131">Cell cycle</keyword>
<dbReference type="GO" id="GO:0005524">
    <property type="term" value="F:ATP binding"/>
    <property type="evidence" value="ECO:0007669"/>
    <property type="project" value="UniProtKB-UniRule"/>
</dbReference>
<comment type="caution">
    <text evidence="4">The sequence shown here is derived from an EMBL/GenBank/DDBJ whole genome shotgun (WGS) entry which is preliminary data.</text>
</comment>
<evidence type="ECO:0000256" key="2">
    <source>
        <dbReference type="ARBA" id="ARBA00022840"/>
    </source>
</evidence>
<keyword evidence="1 3" id="KW-0547">Nucleotide-binding</keyword>
<comment type="subcellular location">
    <subcellularLocation>
        <location evidence="3">Cytoplasm</location>
    </subcellularLocation>
</comment>
<dbReference type="PANTHER" id="PTHR12169">
    <property type="entry name" value="ATPASE N2B"/>
    <property type="match status" value="1"/>
</dbReference>
<protein>
    <recommendedName>
        <fullName evidence="3">Cell division protein ZapE</fullName>
    </recommendedName>
    <alternativeName>
        <fullName evidence="3">Z ring-associated protein ZapE</fullName>
    </alternativeName>
</protein>
<dbReference type="InterPro" id="IPR027417">
    <property type="entry name" value="P-loop_NTPase"/>
</dbReference>
<dbReference type="InterPro" id="IPR005654">
    <property type="entry name" value="ATPase_AFG1-like"/>
</dbReference>
<keyword evidence="3" id="KW-0963">Cytoplasm</keyword>
<comment type="similarity">
    <text evidence="3">Belongs to the AFG1 ATPase family. ZapE subfamily.</text>
</comment>
<evidence type="ECO:0000256" key="3">
    <source>
        <dbReference type="HAMAP-Rule" id="MF_01919"/>
    </source>
</evidence>
<keyword evidence="3" id="KW-0378">Hydrolase</keyword>
<dbReference type="GO" id="GO:0032153">
    <property type="term" value="C:cell division site"/>
    <property type="evidence" value="ECO:0007669"/>
    <property type="project" value="TreeGrafter"/>
</dbReference>
<dbReference type="AlphaFoldDB" id="A0A973A6Z7"/>
<keyword evidence="2 3" id="KW-0067">ATP-binding</keyword>
<dbReference type="GO" id="GO:0016887">
    <property type="term" value="F:ATP hydrolysis activity"/>
    <property type="evidence" value="ECO:0007669"/>
    <property type="project" value="UniProtKB-UniRule"/>
</dbReference>
<reference evidence="4" key="1">
    <citation type="submission" date="2020-05" db="EMBL/GenBank/DDBJ databases">
        <title>Sulfur intermediates as new biogeochemical hubs in an aquatic model microbial ecosystem.</title>
        <authorList>
            <person name="Vigneron A."/>
        </authorList>
    </citation>
    <scope>NUCLEOTIDE SEQUENCE</scope>
    <source>
        <strain evidence="4">Bin.250</strain>
    </source>
</reference>
<dbReference type="EMBL" id="JABMOJ010000075">
    <property type="protein sequence ID" value="NQV64154.1"/>
    <property type="molecule type" value="Genomic_DNA"/>
</dbReference>
<comment type="subunit">
    <text evidence="3">Interacts with FtsZ.</text>
</comment>
<proteinExistence type="inferred from homology"/>
<dbReference type="InterPro" id="IPR030870">
    <property type="entry name" value="ZapE"/>
</dbReference>
<dbReference type="GO" id="GO:0051301">
    <property type="term" value="P:cell division"/>
    <property type="evidence" value="ECO:0007669"/>
    <property type="project" value="UniProtKB-UniRule"/>
</dbReference>
<sequence>MLRQGPAKTYRDVVASGEIQSDSAQLEAVEHLQRLYDVLVASNSTPDRSEAGWLKRLLSLPVRRQQQDSIKGLYFWGGVGRGKTYLMDLFYESLPFAGKQRMHFHRFMRHVHQQLHLLQGEANPLRKIPGDLAQQCRVLCFDEFFVSDITDAMILAGLLEALLDHGVVLVATSNVAPKNLYREGLQRSKFLPAIALLEARTTILNVDGGVDYRLRVLQDAEIYHAPLDAQADEGLARSFRALSPDMGEPNMLLEIEGRHIPTRYCGDGVVWFEFSALCEGPRSQNDYIELAMLYQTVLVSNVPQFTVRHEDAARRFISLIDEFYDHNVKLILSAAVSVLELYQGERLGFEFQRTESRLQEMQSEEYLAREHHP</sequence>
<dbReference type="SUPFAM" id="SSF52540">
    <property type="entry name" value="P-loop containing nucleoside triphosphate hydrolases"/>
    <property type="match status" value="1"/>
</dbReference>
<accession>A0A973A6Z7</accession>
<evidence type="ECO:0000313" key="5">
    <source>
        <dbReference type="Proteomes" id="UP000754644"/>
    </source>
</evidence>
<name>A0A973A6Z7_9GAMM</name>
<dbReference type="HAMAP" id="MF_01919">
    <property type="entry name" value="ZapE"/>
    <property type="match status" value="1"/>
</dbReference>
<keyword evidence="3 4" id="KW-0132">Cell division</keyword>
<dbReference type="Proteomes" id="UP000754644">
    <property type="component" value="Unassembled WGS sequence"/>
</dbReference>
<evidence type="ECO:0000313" key="4">
    <source>
        <dbReference type="EMBL" id="NQV64154.1"/>
    </source>
</evidence>
<gene>
    <name evidence="3" type="primary">zapE</name>
    <name evidence="4" type="ORF">HQ497_02210</name>
</gene>
<dbReference type="Gene3D" id="3.40.50.300">
    <property type="entry name" value="P-loop containing nucleotide triphosphate hydrolases"/>
    <property type="match status" value="1"/>
</dbReference>
<feature type="binding site" evidence="3">
    <location>
        <begin position="77"/>
        <end position="84"/>
    </location>
    <ligand>
        <name>ATP</name>
        <dbReference type="ChEBI" id="CHEBI:30616"/>
    </ligand>
</feature>